<name>A0A819CEV9_9BILA</name>
<dbReference type="GO" id="GO:0035556">
    <property type="term" value="P:intracellular signal transduction"/>
    <property type="evidence" value="ECO:0007669"/>
    <property type="project" value="InterPro"/>
</dbReference>
<feature type="compositionally biased region" description="Polar residues" evidence="4">
    <location>
        <begin position="388"/>
        <end position="407"/>
    </location>
</feature>
<evidence type="ECO:0000256" key="4">
    <source>
        <dbReference type="SAM" id="MobiDB-lite"/>
    </source>
</evidence>
<dbReference type="PANTHER" id="PTHR19423:SF1">
    <property type="entry name" value="SH3 DOMAIN-BINDING PROTEIN 5"/>
    <property type="match status" value="1"/>
</dbReference>
<feature type="coiled-coil region" evidence="3">
    <location>
        <begin position="214"/>
        <end position="262"/>
    </location>
</feature>
<comment type="similarity">
    <text evidence="1">Belongs to the SH3BP5 family.</text>
</comment>
<dbReference type="GO" id="GO:0005737">
    <property type="term" value="C:cytoplasm"/>
    <property type="evidence" value="ECO:0007669"/>
    <property type="project" value="TreeGrafter"/>
</dbReference>
<evidence type="ECO:0008006" key="10">
    <source>
        <dbReference type="Google" id="ProtNLM"/>
    </source>
</evidence>
<comment type="caution">
    <text evidence="8">The sequence shown here is derived from an EMBL/GenBank/DDBJ whole genome shotgun (WGS) entry which is preliminary data.</text>
</comment>
<dbReference type="Pfam" id="PF05276">
    <property type="entry name" value="SH3BP5"/>
    <property type="match status" value="1"/>
</dbReference>
<dbReference type="Proteomes" id="UP000663823">
    <property type="component" value="Unassembled WGS sequence"/>
</dbReference>
<evidence type="ECO:0000256" key="3">
    <source>
        <dbReference type="SAM" id="Coils"/>
    </source>
</evidence>
<evidence type="ECO:0000256" key="1">
    <source>
        <dbReference type="ARBA" id="ARBA00007796"/>
    </source>
</evidence>
<evidence type="ECO:0000256" key="2">
    <source>
        <dbReference type="ARBA" id="ARBA00023054"/>
    </source>
</evidence>
<feature type="coiled-coil region" evidence="3">
    <location>
        <begin position="44"/>
        <end position="71"/>
    </location>
</feature>
<dbReference type="EMBL" id="CAJNOT010000109">
    <property type="protein sequence ID" value="CAF0843534.1"/>
    <property type="molecule type" value="Genomic_DNA"/>
</dbReference>
<dbReference type="PANTHER" id="PTHR19423">
    <property type="entry name" value="SH3 DOMAIN-BINDING PROTEIN 5"/>
    <property type="match status" value="1"/>
</dbReference>
<proteinExistence type="inferred from homology"/>
<dbReference type="EMBL" id="CAJNOO010000066">
    <property type="protein sequence ID" value="CAF0781547.1"/>
    <property type="molecule type" value="Genomic_DNA"/>
</dbReference>
<evidence type="ECO:0000313" key="9">
    <source>
        <dbReference type="Proteomes" id="UP000663836"/>
    </source>
</evidence>
<evidence type="ECO:0000313" key="5">
    <source>
        <dbReference type="EMBL" id="CAF0781547.1"/>
    </source>
</evidence>
<evidence type="ECO:0000313" key="8">
    <source>
        <dbReference type="EMBL" id="CAF3819607.1"/>
    </source>
</evidence>
<keyword evidence="2 3" id="KW-0175">Coiled coil</keyword>
<evidence type="ECO:0000313" key="7">
    <source>
        <dbReference type="EMBL" id="CAF3668882.1"/>
    </source>
</evidence>
<accession>A0A819CEV9</accession>
<feature type="region of interest" description="Disordered" evidence="4">
    <location>
        <begin position="388"/>
        <end position="419"/>
    </location>
</feature>
<dbReference type="GO" id="GO:0004860">
    <property type="term" value="F:protein kinase inhibitor activity"/>
    <property type="evidence" value="ECO:0007669"/>
    <property type="project" value="TreeGrafter"/>
</dbReference>
<protein>
    <recommendedName>
        <fullName evidence="10">SH3 domain-binding protein 5-like protein</fullName>
    </recommendedName>
</protein>
<evidence type="ECO:0000313" key="6">
    <source>
        <dbReference type="EMBL" id="CAF0843534.1"/>
    </source>
</evidence>
<organism evidence="8 9">
    <name type="scientific">Rotaria sordida</name>
    <dbReference type="NCBI Taxonomy" id="392033"/>
    <lineage>
        <taxon>Eukaryota</taxon>
        <taxon>Metazoa</taxon>
        <taxon>Spiralia</taxon>
        <taxon>Gnathifera</taxon>
        <taxon>Rotifera</taxon>
        <taxon>Eurotatoria</taxon>
        <taxon>Bdelloidea</taxon>
        <taxon>Philodinida</taxon>
        <taxon>Philodinidae</taxon>
        <taxon>Rotaria</taxon>
    </lineage>
</organism>
<dbReference type="InterPro" id="IPR007940">
    <property type="entry name" value="SH3BP5"/>
</dbReference>
<dbReference type="AlphaFoldDB" id="A0A819CEV9"/>
<dbReference type="Proteomes" id="UP000663882">
    <property type="component" value="Unassembled WGS sequence"/>
</dbReference>
<dbReference type="Proteomes" id="UP000663864">
    <property type="component" value="Unassembled WGS sequence"/>
</dbReference>
<feature type="region of interest" description="Disordered" evidence="4">
    <location>
        <begin position="297"/>
        <end position="317"/>
    </location>
</feature>
<dbReference type="Proteomes" id="UP000663836">
    <property type="component" value="Unassembled WGS sequence"/>
</dbReference>
<dbReference type="OrthoDB" id="446789at2759"/>
<gene>
    <name evidence="8" type="ORF">JBS370_LOCUS16375</name>
    <name evidence="7" type="ORF">OTI717_LOCUS10424</name>
    <name evidence="5" type="ORF">RFH988_LOCUS2930</name>
    <name evidence="6" type="ORF">ZHD862_LOCUS4504</name>
</gene>
<dbReference type="EMBL" id="CAJOAX010000940">
    <property type="protein sequence ID" value="CAF3668882.1"/>
    <property type="molecule type" value="Genomic_DNA"/>
</dbReference>
<sequence length="459" mass="52416">MSFSSFSSKSLESDDNHHHTKDNLINEIIEKSDETNDEPLDPRIQIELERANAATSEINNLETQLDEAQQLFHTSFNNCKQRLAVLAKKLGSCVERARPFYDACKQAEEAQSETQKAAQEYQRSVEIYRVAKETLSLAESKLLKADKREFDAAWQEYVNHATMKVMQAEQDKTRSERTHEDKSKLYQEFEQKRVTLQRSLTRSIVKSKPYFDAKEDAEHELQNQKLRIEAVQKAIIQAKKMYRTALNNLERISEEIHSKRKNHLLINLPPREPGVGSDKPDEFIELPDLELTEFPKIDISDESADEEDETKKTNDDEILSNSISSISIDEVSLNNTQNTTTNNNNNSGMSNIQETSDYESFADCMHQSSIFANARIATPLTNINLDNRFSPQSSIRVNGEGSSLPNDQQRRRKHGISTTTSIRKNGKTTRIKTNNETPLLSHLFGTHTYDNDSNLSSKL</sequence>
<reference evidence="8" key="1">
    <citation type="submission" date="2021-02" db="EMBL/GenBank/DDBJ databases">
        <authorList>
            <person name="Nowell W R."/>
        </authorList>
    </citation>
    <scope>NUCLEOTIDE SEQUENCE</scope>
</reference>
<dbReference type="EMBL" id="CAJOBD010001640">
    <property type="protein sequence ID" value="CAF3819607.1"/>
    <property type="molecule type" value="Genomic_DNA"/>
</dbReference>